<gene>
    <name evidence="3" type="ORF">Aph01nite_11450</name>
</gene>
<dbReference type="EMBL" id="BOOA01000006">
    <property type="protein sequence ID" value="GIH22835.1"/>
    <property type="molecule type" value="Genomic_DNA"/>
</dbReference>
<sequence>MRTRLPAVLLLLAWLLPVTAHASGVAGHGVTPNAVVWQADQQHQVGRPLPLPHVRADAPEISGTPWHAVLTSNAPGRRFARHSLALPGDDQTLPALRRYAPPARAPPSTPL</sequence>
<evidence type="ECO:0000256" key="2">
    <source>
        <dbReference type="SAM" id="SignalP"/>
    </source>
</evidence>
<keyword evidence="4" id="KW-1185">Reference proteome</keyword>
<proteinExistence type="predicted"/>
<organism evidence="3 4">
    <name type="scientific">Acrocarpospora phusangensis</name>
    <dbReference type="NCBI Taxonomy" id="1070424"/>
    <lineage>
        <taxon>Bacteria</taxon>
        <taxon>Bacillati</taxon>
        <taxon>Actinomycetota</taxon>
        <taxon>Actinomycetes</taxon>
        <taxon>Streptosporangiales</taxon>
        <taxon>Streptosporangiaceae</taxon>
        <taxon>Acrocarpospora</taxon>
    </lineage>
</organism>
<dbReference type="Proteomes" id="UP000640052">
    <property type="component" value="Unassembled WGS sequence"/>
</dbReference>
<reference evidence="3" key="1">
    <citation type="submission" date="2021-01" db="EMBL/GenBank/DDBJ databases">
        <title>Whole genome shotgun sequence of Acrocarpospora phusangensis NBRC 108782.</title>
        <authorList>
            <person name="Komaki H."/>
            <person name="Tamura T."/>
        </authorList>
    </citation>
    <scope>NUCLEOTIDE SEQUENCE</scope>
    <source>
        <strain evidence="3">NBRC 108782</strain>
    </source>
</reference>
<feature type="signal peptide" evidence="2">
    <location>
        <begin position="1"/>
        <end position="22"/>
    </location>
</feature>
<evidence type="ECO:0000256" key="1">
    <source>
        <dbReference type="SAM" id="MobiDB-lite"/>
    </source>
</evidence>
<comment type="caution">
    <text evidence="3">The sequence shown here is derived from an EMBL/GenBank/DDBJ whole genome shotgun (WGS) entry which is preliminary data.</text>
</comment>
<accession>A0A919UNN0</accession>
<feature type="compositionally biased region" description="Low complexity" evidence="1">
    <location>
        <begin position="93"/>
        <end position="102"/>
    </location>
</feature>
<evidence type="ECO:0000313" key="4">
    <source>
        <dbReference type="Proteomes" id="UP000640052"/>
    </source>
</evidence>
<dbReference type="RefSeq" id="WP_204039668.1">
    <property type="nucleotide sequence ID" value="NZ_BOOA01000006.1"/>
</dbReference>
<dbReference type="AlphaFoldDB" id="A0A919UNN0"/>
<feature type="chain" id="PRO_5037020094" evidence="2">
    <location>
        <begin position="23"/>
        <end position="111"/>
    </location>
</feature>
<protein>
    <submittedName>
        <fullName evidence="3">Uncharacterized protein</fullName>
    </submittedName>
</protein>
<feature type="region of interest" description="Disordered" evidence="1">
    <location>
        <begin position="86"/>
        <end position="111"/>
    </location>
</feature>
<keyword evidence="2" id="KW-0732">Signal</keyword>
<evidence type="ECO:0000313" key="3">
    <source>
        <dbReference type="EMBL" id="GIH22835.1"/>
    </source>
</evidence>
<name>A0A919UNN0_9ACTN</name>